<comment type="caution">
    <text evidence="2">The sequence shown here is derived from an EMBL/GenBank/DDBJ whole genome shotgun (WGS) entry which is preliminary data.</text>
</comment>
<name>A0A8T0X0N2_PANVG</name>
<feature type="compositionally biased region" description="Polar residues" evidence="1">
    <location>
        <begin position="12"/>
        <end position="22"/>
    </location>
</feature>
<evidence type="ECO:0000313" key="3">
    <source>
        <dbReference type="Proteomes" id="UP000823388"/>
    </source>
</evidence>
<accession>A0A8T0X0N2</accession>
<feature type="region of interest" description="Disordered" evidence="1">
    <location>
        <begin position="1"/>
        <end position="22"/>
    </location>
</feature>
<keyword evidence="3" id="KW-1185">Reference proteome</keyword>
<dbReference type="EMBL" id="CM029037">
    <property type="protein sequence ID" value="KAG2655341.1"/>
    <property type="molecule type" value="Genomic_DNA"/>
</dbReference>
<reference evidence="2" key="1">
    <citation type="submission" date="2020-05" db="EMBL/GenBank/DDBJ databases">
        <title>WGS assembly of Panicum virgatum.</title>
        <authorList>
            <person name="Lovell J.T."/>
            <person name="Jenkins J."/>
            <person name="Shu S."/>
            <person name="Juenger T.E."/>
            <person name="Schmutz J."/>
        </authorList>
    </citation>
    <scope>NUCLEOTIDE SEQUENCE</scope>
    <source>
        <strain evidence="2">AP13</strain>
    </source>
</reference>
<evidence type="ECO:0000256" key="1">
    <source>
        <dbReference type="SAM" id="MobiDB-lite"/>
    </source>
</evidence>
<gene>
    <name evidence="2" type="ORF">PVAP13_1KG005300</name>
</gene>
<evidence type="ECO:0000313" key="2">
    <source>
        <dbReference type="EMBL" id="KAG2655341.1"/>
    </source>
</evidence>
<organism evidence="2 3">
    <name type="scientific">Panicum virgatum</name>
    <name type="common">Blackwell switchgrass</name>
    <dbReference type="NCBI Taxonomy" id="38727"/>
    <lineage>
        <taxon>Eukaryota</taxon>
        <taxon>Viridiplantae</taxon>
        <taxon>Streptophyta</taxon>
        <taxon>Embryophyta</taxon>
        <taxon>Tracheophyta</taxon>
        <taxon>Spermatophyta</taxon>
        <taxon>Magnoliopsida</taxon>
        <taxon>Liliopsida</taxon>
        <taxon>Poales</taxon>
        <taxon>Poaceae</taxon>
        <taxon>PACMAD clade</taxon>
        <taxon>Panicoideae</taxon>
        <taxon>Panicodae</taxon>
        <taxon>Paniceae</taxon>
        <taxon>Panicinae</taxon>
        <taxon>Panicum</taxon>
        <taxon>Panicum sect. Hiantes</taxon>
    </lineage>
</organism>
<dbReference type="Proteomes" id="UP000823388">
    <property type="component" value="Chromosome 1K"/>
</dbReference>
<sequence>MRGGTTVPGATRLSTGAGSRHGSSLAAQCRAADATSEQSRGQHVFLTAQAAGGGVQGSGIDGSTFHVILGWTLLVSPCRRRRTLVSSIQRGHCFAAVEFYCWMFDQAKVNMRTVIH</sequence>
<dbReference type="AlphaFoldDB" id="A0A8T0X0N2"/>
<proteinExistence type="predicted"/>
<protein>
    <submittedName>
        <fullName evidence="2">Uncharacterized protein</fullName>
    </submittedName>
</protein>